<evidence type="ECO:0000313" key="2">
    <source>
        <dbReference type="Proteomes" id="UP001358586"/>
    </source>
</evidence>
<dbReference type="Proteomes" id="UP001358586">
    <property type="component" value="Chromosome 2"/>
</dbReference>
<evidence type="ECO:0008006" key="3">
    <source>
        <dbReference type="Google" id="ProtNLM"/>
    </source>
</evidence>
<keyword evidence="2" id="KW-1185">Reference proteome</keyword>
<organism evidence="1 2">
    <name type="scientific">Gossypium arboreum</name>
    <name type="common">Tree cotton</name>
    <name type="synonym">Gossypium nanking</name>
    <dbReference type="NCBI Taxonomy" id="29729"/>
    <lineage>
        <taxon>Eukaryota</taxon>
        <taxon>Viridiplantae</taxon>
        <taxon>Streptophyta</taxon>
        <taxon>Embryophyta</taxon>
        <taxon>Tracheophyta</taxon>
        <taxon>Spermatophyta</taxon>
        <taxon>Magnoliopsida</taxon>
        <taxon>eudicotyledons</taxon>
        <taxon>Gunneridae</taxon>
        <taxon>Pentapetalae</taxon>
        <taxon>rosids</taxon>
        <taxon>malvids</taxon>
        <taxon>Malvales</taxon>
        <taxon>Malvaceae</taxon>
        <taxon>Malvoideae</taxon>
        <taxon>Gossypium</taxon>
    </lineage>
</organism>
<dbReference type="EMBL" id="JARKNE010000002">
    <property type="protein sequence ID" value="KAK5843160.1"/>
    <property type="molecule type" value="Genomic_DNA"/>
</dbReference>
<gene>
    <name evidence="1" type="ORF">PVK06_005603</name>
</gene>
<sequence length="137" mass="15448">MVVRLPYTPIWIPLCSTIPTVDRNDPCDPRENSKNFSQRARVGPHAQIGLVRVTHIAWPKIYTPVWNAHMGPHAKLGLARVAHTPHSHHHTAVSCARPCSRPPHGCVSHTANHIAKYTPMWHRQCGFLAFAVARFFE</sequence>
<proteinExistence type="predicted"/>
<protein>
    <recommendedName>
        <fullName evidence="3">Secreted protein</fullName>
    </recommendedName>
</protein>
<accession>A0ABR0QV15</accession>
<evidence type="ECO:0000313" key="1">
    <source>
        <dbReference type="EMBL" id="KAK5843160.1"/>
    </source>
</evidence>
<name>A0ABR0QV15_GOSAR</name>
<reference evidence="1 2" key="1">
    <citation type="submission" date="2023-03" db="EMBL/GenBank/DDBJ databases">
        <title>WGS of Gossypium arboreum.</title>
        <authorList>
            <person name="Yu D."/>
        </authorList>
    </citation>
    <scope>NUCLEOTIDE SEQUENCE [LARGE SCALE GENOMIC DNA]</scope>
    <source>
        <tissue evidence="1">Leaf</tissue>
    </source>
</reference>
<comment type="caution">
    <text evidence="1">The sequence shown here is derived from an EMBL/GenBank/DDBJ whole genome shotgun (WGS) entry which is preliminary data.</text>
</comment>